<dbReference type="Proteomes" id="UP001055117">
    <property type="component" value="Unassembled WGS sequence"/>
</dbReference>
<keyword evidence="6 9" id="KW-0479">Metal-binding</keyword>
<dbReference type="InterPro" id="IPR023119">
    <property type="entry name" value="Multihaem_cyt_PRC_cyt_su-like"/>
</dbReference>
<comment type="caution">
    <text evidence="11">The sequence shown here is derived from an EMBL/GenBank/DDBJ whole genome shotgun (WGS) entry which is preliminary data.</text>
</comment>
<accession>A0ABQ4QJ63</accession>
<keyword evidence="3 9" id="KW-0813">Transport</keyword>
<feature type="compositionally biased region" description="Low complexity" evidence="10">
    <location>
        <begin position="351"/>
        <end position="366"/>
    </location>
</feature>
<evidence type="ECO:0000256" key="4">
    <source>
        <dbReference type="ARBA" id="ARBA00022531"/>
    </source>
</evidence>
<dbReference type="Pfam" id="PF02276">
    <property type="entry name" value="CytoC_RC"/>
    <property type="match status" value="1"/>
</dbReference>
<dbReference type="CDD" id="cd09224">
    <property type="entry name" value="CytoC_RC"/>
    <property type="match status" value="1"/>
</dbReference>
<dbReference type="PIRSF" id="PIRSF000017">
    <property type="entry name" value="RC_cytochrome"/>
    <property type="match status" value="1"/>
</dbReference>
<evidence type="ECO:0000256" key="3">
    <source>
        <dbReference type="ARBA" id="ARBA00022448"/>
    </source>
</evidence>
<keyword evidence="5 9" id="KW-0349">Heme</keyword>
<dbReference type="EMBL" id="BPQG01000048">
    <property type="protein sequence ID" value="GJD45299.1"/>
    <property type="molecule type" value="Genomic_DNA"/>
</dbReference>
<evidence type="ECO:0000256" key="2">
    <source>
        <dbReference type="ARBA" id="ARBA00015978"/>
    </source>
</evidence>
<dbReference type="SUPFAM" id="SSF48695">
    <property type="entry name" value="Multiheme cytochromes"/>
    <property type="match status" value="1"/>
</dbReference>
<evidence type="ECO:0000256" key="9">
    <source>
        <dbReference type="PIRNR" id="PIRNR000017"/>
    </source>
</evidence>
<keyword evidence="12" id="KW-1185">Reference proteome</keyword>
<evidence type="ECO:0000256" key="5">
    <source>
        <dbReference type="ARBA" id="ARBA00022617"/>
    </source>
</evidence>
<keyword evidence="7 9" id="KW-0249">Electron transport</keyword>
<evidence type="ECO:0000256" key="6">
    <source>
        <dbReference type="ARBA" id="ARBA00022723"/>
    </source>
</evidence>
<proteinExistence type="predicted"/>
<evidence type="ECO:0000256" key="1">
    <source>
        <dbReference type="ARBA" id="ARBA00003196"/>
    </source>
</evidence>
<dbReference type="InterPro" id="IPR003158">
    <property type="entry name" value="Photosyn_RC_cyt_c-su"/>
</dbReference>
<evidence type="ECO:0000256" key="8">
    <source>
        <dbReference type="ARBA" id="ARBA00023004"/>
    </source>
</evidence>
<feature type="region of interest" description="Disordered" evidence="10">
    <location>
        <begin position="351"/>
        <end position="376"/>
    </location>
</feature>
<evidence type="ECO:0000256" key="7">
    <source>
        <dbReference type="ARBA" id="ARBA00022982"/>
    </source>
</evidence>
<organism evidence="11 12">
    <name type="scientific">Methylobacterium cerastii</name>
    <dbReference type="NCBI Taxonomy" id="932741"/>
    <lineage>
        <taxon>Bacteria</taxon>
        <taxon>Pseudomonadati</taxon>
        <taxon>Pseudomonadota</taxon>
        <taxon>Alphaproteobacteria</taxon>
        <taxon>Hyphomicrobiales</taxon>
        <taxon>Methylobacteriaceae</taxon>
        <taxon>Methylobacterium</taxon>
    </lineage>
</organism>
<name>A0ABQ4QJ63_9HYPH</name>
<evidence type="ECO:0000256" key="10">
    <source>
        <dbReference type="SAM" id="MobiDB-lite"/>
    </source>
</evidence>
<sequence>MRTLLAVAGAVAALFLTIAMLGTAGWTRPPMAQQQTGFRGTAMDVIETKANKAAKIEANQAPAPADPAEPGGEKASAVYENVKVLGDLSADNFNRLMASMTEWVAPEQGCTYCHNTENMADDSLYQKRVARRMLQMVQHINSTWKENHVHEAGVTCYTCHRGQPVPKNIWFENPGPNAGHGVIPRNNGQNVASPQVGLTSLPYGVYAAFYAHKNTPEDAIRVNATSALPETKGKPIQDAEKTFAIMISMAQSLGVNCTYCHNTRSVADWSTSTPNRVAAWHGIRMVRDLNEDYMLPLSSTLPPNRHGPMGDVPKMNCATCHNGANKPLNGAHVVEAYPELAGPVASADMPAGVPVQPATAPAAAPDPAMPAPAPKP</sequence>
<feature type="compositionally biased region" description="Pro residues" evidence="10">
    <location>
        <begin position="367"/>
        <end position="376"/>
    </location>
</feature>
<dbReference type="RefSeq" id="WP_147751153.1">
    <property type="nucleotide sequence ID" value="NZ_BPQG01000048.1"/>
</dbReference>
<keyword evidence="8 9" id="KW-0408">Iron</keyword>
<comment type="function">
    <text evidence="1 9">The reaction center of purple bacteria contains a tightly bound cytochrome molecule which re-reduces the photo oxidized primary electron donor.</text>
</comment>
<evidence type="ECO:0000313" key="12">
    <source>
        <dbReference type="Proteomes" id="UP001055117"/>
    </source>
</evidence>
<protein>
    <recommendedName>
        <fullName evidence="2 9">Photosynthetic reaction center cytochrome c subunit</fullName>
    </recommendedName>
</protein>
<dbReference type="InterPro" id="IPR036280">
    <property type="entry name" value="Multihaem_cyt_sf"/>
</dbReference>
<evidence type="ECO:0000313" key="11">
    <source>
        <dbReference type="EMBL" id="GJD45299.1"/>
    </source>
</evidence>
<comment type="PTM">
    <text evidence="9">Binds 4 heme groups per subunit.</text>
</comment>
<dbReference type="Gene3D" id="1.10.468.10">
    <property type="entry name" value="Photosynthetic Reaction Center, subunit C, domain 2"/>
    <property type="match status" value="2"/>
</dbReference>
<dbReference type="NCBIfam" id="NF040706">
    <property type="entry name" value="photo_cyt_PufC"/>
    <property type="match status" value="1"/>
</dbReference>
<keyword evidence="9" id="KW-0674">Reaction center</keyword>
<gene>
    <name evidence="11" type="primary">pufC</name>
    <name evidence="11" type="ORF">AFCDBAGC_3170</name>
</gene>
<reference evidence="11 12" key="1">
    <citation type="journal article" date="2021" name="Front. Microbiol.">
        <title>Comprehensive Comparative Genomics and Phenotyping of Methylobacterium Species.</title>
        <authorList>
            <person name="Alessa O."/>
            <person name="Ogura Y."/>
            <person name="Fujitani Y."/>
            <person name="Takami H."/>
            <person name="Hayashi T."/>
            <person name="Sahin N."/>
            <person name="Tani A."/>
        </authorList>
    </citation>
    <scope>NUCLEOTIDE SEQUENCE [LARGE SCALE GENOMIC DNA]</scope>
    <source>
        <strain evidence="11 12">DSM 23679</strain>
    </source>
</reference>
<keyword evidence="4 9" id="KW-0602">Photosynthesis</keyword>